<evidence type="ECO:0000313" key="2">
    <source>
        <dbReference type="EMBL" id="GFU32179.1"/>
    </source>
</evidence>
<reference evidence="1" key="1">
    <citation type="submission" date="2020-08" db="EMBL/GenBank/DDBJ databases">
        <title>Multicomponent nature underlies the extraordinary mechanical properties of spider dragline silk.</title>
        <authorList>
            <person name="Kono N."/>
            <person name="Nakamura H."/>
            <person name="Mori M."/>
            <person name="Yoshida Y."/>
            <person name="Ohtoshi R."/>
            <person name="Malay A.D."/>
            <person name="Moran D.A.P."/>
            <person name="Tomita M."/>
            <person name="Numata K."/>
            <person name="Arakawa K."/>
        </authorList>
    </citation>
    <scope>NUCLEOTIDE SEQUENCE</scope>
</reference>
<dbReference type="Proteomes" id="UP000887013">
    <property type="component" value="Unassembled WGS sequence"/>
</dbReference>
<protein>
    <submittedName>
        <fullName evidence="1">Uncharacterized protein</fullName>
    </submittedName>
</protein>
<gene>
    <name evidence="1" type="ORF">NPIL_658791</name>
    <name evidence="2" type="ORF">NPIL_698281</name>
</gene>
<evidence type="ECO:0000313" key="3">
    <source>
        <dbReference type="Proteomes" id="UP000887013"/>
    </source>
</evidence>
<name>A0A8X6TK01_NEPPI</name>
<evidence type="ECO:0000313" key="1">
    <source>
        <dbReference type="EMBL" id="GFT17998.1"/>
    </source>
</evidence>
<dbReference type="AlphaFoldDB" id="A0A8X6TK01"/>
<sequence length="48" mass="5551">VFHLLQSGVLDEPHTIILFLKTKGQFIMDKYFPYQGCGLNCIPTYECQ</sequence>
<proteinExistence type="predicted"/>
<feature type="non-terminal residue" evidence="1">
    <location>
        <position position="1"/>
    </location>
</feature>
<keyword evidence="3" id="KW-1185">Reference proteome</keyword>
<accession>A0A8X6TK01</accession>
<dbReference type="EMBL" id="BMAW01010258">
    <property type="protein sequence ID" value="GFT17998.1"/>
    <property type="molecule type" value="Genomic_DNA"/>
</dbReference>
<comment type="caution">
    <text evidence="1">The sequence shown here is derived from an EMBL/GenBank/DDBJ whole genome shotgun (WGS) entry which is preliminary data.</text>
</comment>
<organism evidence="1 3">
    <name type="scientific">Nephila pilipes</name>
    <name type="common">Giant wood spider</name>
    <name type="synonym">Nephila maculata</name>
    <dbReference type="NCBI Taxonomy" id="299642"/>
    <lineage>
        <taxon>Eukaryota</taxon>
        <taxon>Metazoa</taxon>
        <taxon>Ecdysozoa</taxon>
        <taxon>Arthropoda</taxon>
        <taxon>Chelicerata</taxon>
        <taxon>Arachnida</taxon>
        <taxon>Araneae</taxon>
        <taxon>Araneomorphae</taxon>
        <taxon>Entelegynae</taxon>
        <taxon>Araneoidea</taxon>
        <taxon>Nephilidae</taxon>
        <taxon>Nephila</taxon>
    </lineage>
</organism>
<dbReference type="EMBL" id="BMAW01083115">
    <property type="protein sequence ID" value="GFU32179.1"/>
    <property type="molecule type" value="Genomic_DNA"/>
</dbReference>